<dbReference type="InterPro" id="IPR011989">
    <property type="entry name" value="ARM-like"/>
</dbReference>
<evidence type="ECO:0000313" key="2">
    <source>
        <dbReference type="EMBL" id="KAG7163699.1"/>
    </source>
</evidence>
<dbReference type="PANTHER" id="PTHR23120:SF0">
    <property type="entry name" value="MAESTRO HEAT-LIKE REPEAT FAMILY MEMBER 1"/>
    <property type="match status" value="1"/>
</dbReference>
<dbReference type="EMBL" id="JAHLQT010026447">
    <property type="protein sequence ID" value="KAG7163699.1"/>
    <property type="molecule type" value="Genomic_DNA"/>
</dbReference>
<keyword evidence="3" id="KW-1185">Reference proteome</keyword>
<evidence type="ECO:0000313" key="3">
    <source>
        <dbReference type="Proteomes" id="UP000747542"/>
    </source>
</evidence>
<organism evidence="2 3">
    <name type="scientific">Homarus americanus</name>
    <name type="common">American lobster</name>
    <dbReference type="NCBI Taxonomy" id="6706"/>
    <lineage>
        <taxon>Eukaryota</taxon>
        <taxon>Metazoa</taxon>
        <taxon>Ecdysozoa</taxon>
        <taxon>Arthropoda</taxon>
        <taxon>Crustacea</taxon>
        <taxon>Multicrustacea</taxon>
        <taxon>Malacostraca</taxon>
        <taxon>Eumalacostraca</taxon>
        <taxon>Eucarida</taxon>
        <taxon>Decapoda</taxon>
        <taxon>Pleocyemata</taxon>
        <taxon>Astacidea</taxon>
        <taxon>Nephropoidea</taxon>
        <taxon>Nephropidae</taxon>
        <taxon>Homarus</taxon>
    </lineage>
</organism>
<dbReference type="Pfam" id="PF23227">
    <property type="entry name" value="HEAT_MROH2B_C"/>
    <property type="match status" value="1"/>
</dbReference>
<dbReference type="Gene3D" id="1.25.10.10">
    <property type="entry name" value="Leucine-rich Repeat Variant"/>
    <property type="match status" value="3"/>
</dbReference>
<gene>
    <name evidence="2" type="primary">MROH1-L</name>
    <name evidence="2" type="ORF">Hamer_G002927</name>
</gene>
<proteinExistence type="predicted"/>
<dbReference type="PANTHER" id="PTHR23120">
    <property type="entry name" value="MAESTRO-RELATED HEAT DOMAIN-CONTAINING"/>
    <property type="match status" value="1"/>
</dbReference>
<dbReference type="AlphaFoldDB" id="A0A8J5MUQ6"/>
<evidence type="ECO:0000259" key="1">
    <source>
        <dbReference type="Pfam" id="PF23227"/>
    </source>
</evidence>
<dbReference type="SUPFAM" id="SSF48371">
    <property type="entry name" value="ARM repeat"/>
    <property type="match status" value="1"/>
</dbReference>
<dbReference type="Proteomes" id="UP000747542">
    <property type="component" value="Unassembled WGS sequence"/>
</dbReference>
<dbReference type="InterPro" id="IPR016024">
    <property type="entry name" value="ARM-type_fold"/>
</dbReference>
<dbReference type="GO" id="GO:0005737">
    <property type="term" value="C:cytoplasm"/>
    <property type="evidence" value="ECO:0007669"/>
    <property type="project" value="TreeGrafter"/>
</dbReference>
<feature type="domain" description="Maestro/Maestro-like HEAT-repeats" evidence="1">
    <location>
        <begin position="143"/>
        <end position="388"/>
    </location>
</feature>
<name>A0A8J5MUQ6_HOMAM</name>
<accession>A0A8J5MUQ6</accession>
<dbReference type="InterPro" id="IPR055406">
    <property type="entry name" value="HEAT_Maestro"/>
</dbReference>
<comment type="caution">
    <text evidence="2">The sequence shown here is derived from an EMBL/GenBank/DDBJ whole genome shotgun (WGS) entry which is preliminary data.</text>
</comment>
<protein>
    <submittedName>
        <fullName evidence="2">Maestro heat-like repeat-containing protein family member 1-like</fullName>
    </submittedName>
</protein>
<sequence length="395" mass="43787">MLVHESPKHIEKLVKCLETQHVYEMQRVTVAAVFAQLIAEKCGGNYELLENITDGLLSRLNDRSVHVRRLAVRGLANFAQLQNDQKRKSDARGAGGSKKRRTITLKTKVDIIKRCERDVTTVHRAFIEKLYMIVWLSVMCNSAEYVSEKLAEIITALVEATDQRDSSNCDGVSIETQVALEALRGLAALLPRLPQETVLQHTPTLLIRIRLFSEKSSGEVREAGLGVLRGLAASVGGSEEFREQIHLHLLASLVHLADPHPPTVVMCKSALQAMGPHLGSEAMNVMFQDHLIPSGALNYHQFITDLTKHMVMDLKDRMGFFIQAASSYFKSSESSLRRAAALLIGNLVYHSKGSDELNVSAVSHGLLYLLRDPDSSVRTAAAIAIPLLYRHNNLL</sequence>
<reference evidence="2" key="1">
    <citation type="journal article" date="2021" name="Sci. Adv.">
        <title>The American lobster genome reveals insights on longevity, neural, and immune adaptations.</title>
        <authorList>
            <person name="Polinski J.M."/>
            <person name="Zimin A.V."/>
            <person name="Clark K.F."/>
            <person name="Kohn A.B."/>
            <person name="Sadowski N."/>
            <person name="Timp W."/>
            <person name="Ptitsyn A."/>
            <person name="Khanna P."/>
            <person name="Romanova D.Y."/>
            <person name="Williams P."/>
            <person name="Greenwood S.J."/>
            <person name="Moroz L.L."/>
            <person name="Walt D.R."/>
            <person name="Bodnar A.G."/>
        </authorList>
    </citation>
    <scope>NUCLEOTIDE SEQUENCE</scope>
    <source>
        <strain evidence="2">GMGI-L3</strain>
    </source>
</reference>
<dbReference type="InterPro" id="IPR045206">
    <property type="entry name" value="Maestro_heat-like_prot"/>
</dbReference>